<evidence type="ECO:0000313" key="1">
    <source>
        <dbReference type="EMBL" id="MBI4210711.1"/>
    </source>
</evidence>
<evidence type="ECO:0000313" key="2">
    <source>
        <dbReference type="Proteomes" id="UP000732298"/>
    </source>
</evidence>
<organism evidence="1 2">
    <name type="scientific">Candidatus Iainarchaeum sp</name>
    <dbReference type="NCBI Taxonomy" id="3101447"/>
    <lineage>
        <taxon>Archaea</taxon>
        <taxon>Candidatus Iainarchaeota</taxon>
        <taxon>Candidatus Iainarchaeia</taxon>
        <taxon>Candidatus Iainarchaeales</taxon>
        <taxon>Candidatus Iainarchaeaceae</taxon>
        <taxon>Candidatus Iainarchaeum</taxon>
    </lineage>
</organism>
<gene>
    <name evidence="1" type="ORF">HY544_04370</name>
</gene>
<accession>A0A8T3YPN8</accession>
<proteinExistence type="predicted"/>
<dbReference type="EMBL" id="JACQPB010000040">
    <property type="protein sequence ID" value="MBI4210711.1"/>
    <property type="molecule type" value="Genomic_DNA"/>
</dbReference>
<comment type="caution">
    <text evidence="1">The sequence shown here is derived from an EMBL/GenBank/DDBJ whole genome shotgun (WGS) entry which is preliminary data.</text>
</comment>
<dbReference type="Proteomes" id="UP000732298">
    <property type="component" value="Unassembled WGS sequence"/>
</dbReference>
<sequence length="302" mass="34284">MNLIGLNIGLRYAGMKKIATPPYQIGFKHLHLPFYNSSSTENLKLKGKLVVDKRGAPYLTLELDNTNPIYLSFGNNEYTKLIGKYVTAIGKKSFINGQDYLKRLIKDNKYFKVEQIYEEESQLKNEWPVPVIEKIDDYLPYFTSSQKEEPIEAFLLSLIGTNEPNQKVGVGLLTHIPKELHPKNAEPIIKMYKRLDPFQNINGNTDRLSIAGLAEEEHEPIITRKAKQSEIDYLLAERPYTTDRITRRLLTNNAELFTVIGEDGLNNGDYYSGVNPYFGQSVRTNYAVTSFNTDCSNSAGGL</sequence>
<protein>
    <submittedName>
        <fullName evidence="1">Uncharacterized protein</fullName>
    </submittedName>
</protein>
<reference evidence="1" key="1">
    <citation type="submission" date="2020-07" db="EMBL/GenBank/DDBJ databases">
        <title>Huge and variable diversity of episymbiotic CPR bacteria and DPANN archaea in groundwater ecosystems.</title>
        <authorList>
            <person name="He C.Y."/>
            <person name="Keren R."/>
            <person name="Whittaker M."/>
            <person name="Farag I.F."/>
            <person name="Doudna J."/>
            <person name="Cate J.H.D."/>
            <person name="Banfield J.F."/>
        </authorList>
    </citation>
    <scope>NUCLEOTIDE SEQUENCE</scope>
    <source>
        <strain evidence="1">NC_groundwater_1296_Ag_S-0.2um_52_80</strain>
    </source>
</reference>
<dbReference type="AlphaFoldDB" id="A0A8T3YPN8"/>
<name>A0A8T3YPN8_9ARCH</name>